<dbReference type="SUPFAM" id="SSF53448">
    <property type="entry name" value="Nucleotide-diphospho-sugar transferases"/>
    <property type="match status" value="1"/>
</dbReference>
<dbReference type="EMBL" id="NPBJ01000021">
    <property type="protein sequence ID" value="PAD99689.1"/>
    <property type="molecule type" value="Genomic_DNA"/>
</dbReference>
<organism evidence="3 4">
    <name type="scientific">Terribacillus saccharophilus</name>
    <dbReference type="NCBI Taxonomy" id="361277"/>
    <lineage>
        <taxon>Bacteria</taxon>
        <taxon>Bacillati</taxon>
        <taxon>Bacillota</taxon>
        <taxon>Bacilli</taxon>
        <taxon>Bacillales</taxon>
        <taxon>Bacillaceae</taxon>
        <taxon>Terribacillus</taxon>
    </lineage>
</organism>
<dbReference type="PANTHER" id="PTHR22916:SF3">
    <property type="entry name" value="UDP-GLCNAC:BETAGAL BETA-1,3-N-ACETYLGLUCOSAMINYLTRANSFERASE-LIKE PROTEIN 1"/>
    <property type="match status" value="1"/>
</dbReference>
<name>A0ABX4GXU2_9BACI</name>
<comment type="similarity">
    <text evidence="1">Belongs to the glycosyltransferase 2 family.</text>
</comment>
<dbReference type="Gene3D" id="3.90.550.10">
    <property type="entry name" value="Spore Coat Polysaccharide Biosynthesis Protein SpsA, Chain A"/>
    <property type="match status" value="1"/>
</dbReference>
<dbReference type="PANTHER" id="PTHR22916">
    <property type="entry name" value="GLYCOSYLTRANSFERASE"/>
    <property type="match status" value="1"/>
</dbReference>
<dbReference type="CDD" id="cd00761">
    <property type="entry name" value="Glyco_tranf_GTA_type"/>
    <property type="match status" value="1"/>
</dbReference>
<evidence type="ECO:0000259" key="2">
    <source>
        <dbReference type="Pfam" id="PF00535"/>
    </source>
</evidence>
<accession>A0ABX4GXU2</accession>
<evidence type="ECO:0000256" key="1">
    <source>
        <dbReference type="ARBA" id="ARBA00006739"/>
    </source>
</evidence>
<comment type="caution">
    <text evidence="3">The sequence shown here is derived from an EMBL/GenBank/DDBJ whole genome shotgun (WGS) entry which is preliminary data.</text>
</comment>
<dbReference type="InterPro" id="IPR029044">
    <property type="entry name" value="Nucleotide-diphossugar_trans"/>
</dbReference>
<gene>
    <name evidence="3" type="ORF">CHH48_10585</name>
</gene>
<evidence type="ECO:0000313" key="3">
    <source>
        <dbReference type="EMBL" id="PAD99689.1"/>
    </source>
</evidence>
<dbReference type="InterPro" id="IPR001173">
    <property type="entry name" value="Glyco_trans_2-like"/>
</dbReference>
<dbReference type="RefSeq" id="WP_095219379.1">
    <property type="nucleotide sequence ID" value="NZ_NPBJ01000021.1"/>
</dbReference>
<dbReference type="Pfam" id="PF00535">
    <property type="entry name" value="Glycos_transf_2"/>
    <property type="match status" value="1"/>
</dbReference>
<dbReference type="GO" id="GO:0016740">
    <property type="term" value="F:transferase activity"/>
    <property type="evidence" value="ECO:0007669"/>
    <property type="project" value="UniProtKB-KW"/>
</dbReference>
<keyword evidence="3" id="KW-0808">Transferase</keyword>
<feature type="domain" description="Glycosyltransferase 2-like" evidence="2">
    <location>
        <begin position="45"/>
        <end position="175"/>
    </location>
</feature>
<evidence type="ECO:0000313" key="4">
    <source>
        <dbReference type="Proteomes" id="UP000216852"/>
    </source>
</evidence>
<reference evidence="3 4" key="1">
    <citation type="submission" date="2017-07" db="EMBL/GenBank/DDBJ databases">
        <title>Isolation and whole genome analysis of endospore-forming bacteria from heroin.</title>
        <authorList>
            <person name="Kalinowski J."/>
            <person name="Ahrens B."/>
            <person name="Al-Dilaimi A."/>
            <person name="Winkler A."/>
            <person name="Wibberg D."/>
            <person name="Schleenbecker U."/>
            <person name="Ruckert C."/>
            <person name="Wolfel R."/>
            <person name="Grass G."/>
        </authorList>
    </citation>
    <scope>NUCLEOTIDE SEQUENCE [LARGE SCALE GENOMIC DNA]</scope>
    <source>
        <strain evidence="3 4">7517-1</strain>
    </source>
</reference>
<protein>
    <submittedName>
        <fullName evidence="3">Glycosyl transferase</fullName>
    </submittedName>
</protein>
<proteinExistence type="inferred from homology"/>
<keyword evidence="4" id="KW-1185">Reference proteome</keyword>
<sequence length="515" mass="60474">MEEIKTPPLSREEFERKNKIIYNEKGYFLKNKKSFFRKPAKNTVTVVTPVYNAEAFIEKTIDSVLNQTHKTIEYILVDDGSTDRSREILLDYANKNSSITAVFLKENTGTPAHPRNLGIELSTTDYITFLDADDWFEPDAIETMFNILEETNDDYIVGKTLEVGSKGMKIVGEHESVAERRSISPYTIPHIFQHLGPRARMVRTSVIKENNIKYPKMKFAEDKQFFIDVLVNSKTISTTRKVLYYLNRADENDASLTKQTDVMEKMDCNLAVIHHVRAMNLDTDKEKMILNRLYEFDSITRLFNRWHFLKSEDKQPYFDKFDEVLATAKDLQYNMADNFFHPINKFAYELFIQGKYDQLEKLYRWDKKEKIKDYVVEDDGMPYMICKKLEKSPTLIRVPMLATFKYGEQVGDHYLLSLRIYGDFLENVSELLIRSRKDVTDETTVPLKRINEHEFHAELSFSQLEQFSKGSYGIFVRYNEYQKINISKEDEVKFNDRLYKFYTTVNSNLGLSIES</sequence>
<dbReference type="Proteomes" id="UP000216852">
    <property type="component" value="Unassembled WGS sequence"/>
</dbReference>